<dbReference type="EMBL" id="CP010836">
    <property type="protein sequence ID" value="AJP72261.1"/>
    <property type="molecule type" value="Genomic_DNA"/>
</dbReference>
<feature type="transmembrane region" description="Helical" evidence="1">
    <location>
        <begin position="77"/>
        <end position="95"/>
    </location>
</feature>
<dbReference type="RefSeq" id="WP_044332252.1">
    <property type="nucleotide sequence ID" value="NZ_CP010836.1"/>
</dbReference>
<name>A0A7U4J8L9_9SPHN</name>
<dbReference type="Proteomes" id="UP000032300">
    <property type="component" value="Chromosome"/>
</dbReference>
<organism evidence="2 3">
    <name type="scientific">Sphingomonas hengshuiensis</name>
    <dbReference type="NCBI Taxonomy" id="1609977"/>
    <lineage>
        <taxon>Bacteria</taxon>
        <taxon>Pseudomonadati</taxon>
        <taxon>Pseudomonadota</taxon>
        <taxon>Alphaproteobacteria</taxon>
        <taxon>Sphingomonadales</taxon>
        <taxon>Sphingomonadaceae</taxon>
        <taxon>Sphingomonas</taxon>
    </lineage>
</organism>
<keyword evidence="3" id="KW-1185">Reference proteome</keyword>
<protein>
    <submittedName>
        <fullName evidence="2">Uncharacterized protein</fullName>
    </submittedName>
</protein>
<reference evidence="2 3" key="2">
    <citation type="submission" date="2015-02" db="EMBL/GenBank/DDBJ databases">
        <title>The complete genome of Sphingomonas hengshuiensis sp. WHSC-8 isolated from soil of Hengshui Lake.</title>
        <authorList>
            <person name="Wei S."/>
            <person name="Guo J."/>
            <person name="Su C."/>
            <person name="Wu R."/>
            <person name="Zhang Z."/>
            <person name="Liang K."/>
            <person name="Li H."/>
            <person name="Wang T."/>
            <person name="Liu H."/>
            <person name="Zhang C."/>
            <person name="Li Z."/>
            <person name="Wang Q."/>
            <person name="Meng J."/>
        </authorList>
    </citation>
    <scope>NUCLEOTIDE SEQUENCE [LARGE SCALE GENOMIC DNA]</scope>
    <source>
        <strain evidence="2 3">WHSC-8</strain>
    </source>
</reference>
<sequence length="151" mass="16435">MDIGLLVTFLAALAAQRRWLLCHDSRGRLGALLLLCWAVVSMAWCVLAKSWLVAVMTTTDLAIAVTCMVLLQREASWRAQLVGIVSMALMPAHFVMSMTQGGFDWTAYALILNAGFVVQCAVAGGWIDGLVIRIAGFRDRSGAGLHRDRGR</sequence>
<accession>A0A7U4J8L9</accession>
<evidence type="ECO:0000313" key="2">
    <source>
        <dbReference type="EMBL" id="AJP72261.1"/>
    </source>
</evidence>
<keyword evidence="1" id="KW-1133">Transmembrane helix</keyword>
<proteinExistence type="predicted"/>
<feature type="transmembrane region" description="Helical" evidence="1">
    <location>
        <begin position="27"/>
        <end position="47"/>
    </location>
</feature>
<feature type="transmembrane region" description="Helical" evidence="1">
    <location>
        <begin position="107"/>
        <end position="127"/>
    </location>
</feature>
<evidence type="ECO:0000256" key="1">
    <source>
        <dbReference type="SAM" id="Phobius"/>
    </source>
</evidence>
<keyword evidence="1" id="KW-0472">Membrane</keyword>
<dbReference type="OrthoDB" id="10004449at2"/>
<evidence type="ECO:0000313" key="3">
    <source>
        <dbReference type="Proteomes" id="UP000032300"/>
    </source>
</evidence>
<dbReference type="KEGG" id="sphi:TS85_11370"/>
<dbReference type="AlphaFoldDB" id="A0A7U4J8L9"/>
<reference evidence="2 3" key="1">
    <citation type="journal article" date="2015" name="Int. J. Syst. Evol. Microbiol.">
        <title>Sphingomonas hengshuiensis sp. nov., isolated from lake wetland.</title>
        <authorList>
            <person name="Wei S."/>
            <person name="Wang T."/>
            <person name="Liu H."/>
            <person name="Zhang C."/>
            <person name="Guo J."/>
            <person name="Wang Q."/>
            <person name="Liang K."/>
            <person name="Zhang Z."/>
        </authorList>
    </citation>
    <scope>NUCLEOTIDE SEQUENCE [LARGE SCALE GENOMIC DNA]</scope>
    <source>
        <strain evidence="2 3">WHSC-8</strain>
    </source>
</reference>
<gene>
    <name evidence="2" type="ORF">TS85_11370</name>
</gene>
<keyword evidence="1" id="KW-0812">Transmembrane</keyword>